<dbReference type="OrthoDB" id="9758855at2"/>
<comment type="caution">
    <text evidence="4">The sequence shown here is derived from an EMBL/GenBank/DDBJ whole genome shotgun (WGS) entry which is preliminary data.</text>
</comment>
<dbReference type="AlphaFoldDB" id="A0A0R1ZKI9"/>
<feature type="domain" description="Glycoside hydrolase family 65 C-terminal" evidence="2">
    <location>
        <begin position="840"/>
        <end position="895"/>
    </location>
</feature>
<dbReference type="Gene3D" id="2.60.420.10">
    <property type="entry name" value="Maltose phosphorylase, domain 3"/>
    <property type="match status" value="1"/>
</dbReference>
<dbReference type="InterPro" id="IPR005195">
    <property type="entry name" value="Glyco_hydro_65_M"/>
</dbReference>
<dbReference type="Pfam" id="PF03636">
    <property type="entry name" value="Glyco_hydro_65N"/>
    <property type="match status" value="1"/>
</dbReference>
<dbReference type="GO" id="GO:0030246">
    <property type="term" value="F:carbohydrate binding"/>
    <property type="evidence" value="ECO:0007669"/>
    <property type="project" value="InterPro"/>
</dbReference>
<protein>
    <submittedName>
        <fullName evidence="4">Trehalose 6-phosphate phosphorylase</fullName>
    </submittedName>
</protein>
<dbReference type="Gene3D" id="1.50.10.10">
    <property type="match status" value="1"/>
</dbReference>
<dbReference type="PANTHER" id="PTHR11051">
    <property type="entry name" value="GLYCOSYL HYDROLASE-RELATED"/>
    <property type="match status" value="1"/>
</dbReference>
<dbReference type="GO" id="GO:0004553">
    <property type="term" value="F:hydrolase activity, hydrolyzing O-glycosyl compounds"/>
    <property type="evidence" value="ECO:0007669"/>
    <property type="project" value="TreeGrafter"/>
</dbReference>
<proteinExistence type="predicted"/>
<dbReference type="InterPro" id="IPR011013">
    <property type="entry name" value="Gal_mutarotase_sf_dom"/>
</dbReference>
<feature type="domain" description="Glycoside hydrolase family 65 N-terminal" evidence="3">
    <location>
        <begin position="125"/>
        <end position="377"/>
    </location>
</feature>
<dbReference type="InterPro" id="IPR012341">
    <property type="entry name" value="6hp_glycosidase-like_sf"/>
</dbReference>
<gene>
    <name evidence="4" type="ORF">FC18_GL001365</name>
</gene>
<name>A0A0R1ZKI9_9LACO</name>
<dbReference type="InterPro" id="IPR005196">
    <property type="entry name" value="Glyco_hydro_65_N"/>
</dbReference>
<dbReference type="InterPro" id="IPR005194">
    <property type="entry name" value="Glyco_hydro_65_C"/>
</dbReference>
<dbReference type="Proteomes" id="UP000051679">
    <property type="component" value="Unassembled WGS sequence"/>
</dbReference>
<dbReference type="PATRIC" id="fig|1291052.5.peg.1383"/>
<reference evidence="4 5" key="1">
    <citation type="journal article" date="2015" name="Genome Announc.">
        <title>Expanding the biotechnology potential of lactobacilli through comparative genomics of 213 strains and associated genera.</title>
        <authorList>
            <person name="Sun Z."/>
            <person name="Harris H.M."/>
            <person name="McCann A."/>
            <person name="Guo C."/>
            <person name="Argimon S."/>
            <person name="Zhang W."/>
            <person name="Yang X."/>
            <person name="Jeffery I.B."/>
            <person name="Cooney J.C."/>
            <person name="Kagawa T.F."/>
            <person name="Liu W."/>
            <person name="Song Y."/>
            <person name="Salvetti E."/>
            <person name="Wrobel A."/>
            <person name="Rasinkangas P."/>
            <person name="Parkhill J."/>
            <person name="Rea M.C."/>
            <person name="O'Sullivan O."/>
            <person name="Ritari J."/>
            <person name="Douillard F.P."/>
            <person name="Paul Ross R."/>
            <person name="Yang R."/>
            <person name="Briner A.E."/>
            <person name="Felis G.E."/>
            <person name="de Vos W.M."/>
            <person name="Barrangou R."/>
            <person name="Klaenhammer T.R."/>
            <person name="Caufield P.W."/>
            <person name="Cui Y."/>
            <person name="Zhang H."/>
            <person name="O'Toole P.W."/>
        </authorList>
    </citation>
    <scope>NUCLEOTIDE SEQUENCE [LARGE SCALE GENOMIC DNA]</scope>
    <source>
        <strain evidence="4 5">DSM 20505</strain>
    </source>
</reference>
<dbReference type="InterPro" id="IPR008928">
    <property type="entry name" value="6-hairpin_glycosidase_sf"/>
</dbReference>
<dbReference type="SUPFAM" id="SSF48208">
    <property type="entry name" value="Six-hairpin glycosidases"/>
    <property type="match status" value="1"/>
</dbReference>
<evidence type="ECO:0000259" key="3">
    <source>
        <dbReference type="Pfam" id="PF03636"/>
    </source>
</evidence>
<dbReference type="STRING" id="1291052.FC18_GL001365"/>
<sequence length="905" mass="100871">MRTISLKVMDEALEITNQTGNANEASKRLLISYNPAQSIGANLENMRVRLAGIDFDVIVVVNPLTYSFSDTIVGINHQRIDIGLALTNMFNVPVVALPTVRRVGLQAAIDAKKEAACWHLDYYGQYDGKRNYGQEAMLTVGNGYFGLRGAYVEAHADKNNYPGMYVAGLYNQTTTNINGRDITNEDLVNMPNAQFMTFGVDNATPFKIQRRDIRDIYRSLDLRTGALTTTMIIVLGTGHELCVQTTKVADMEHWHRFAIRYQVTPLNFSGSLQVYSGIDGGVRNTNVDRYQQFETHHVDISGMASAGDQITLAGQTTTSNIHFTIGSRLTTPNADADLRNHIKVNTTNTAIAQIASIPVATGQTYTFDKTVALYTDRECASAELDQHVTSELNAASFTDTAASAKRFFTQLWTTSDTAIDGDITSQKLLRVNTFHLFTSATALASGQLDASVGARGLHGEAYRGHVFWDEMFVMPFYAAHYPAIAKQMLMYRYNRLGAAKDYAHDNGRQGAMYPWQSGSDGSEQSQSVHLNPITNTWDPDNSRRQRHVSLAVAYDAWLYWHITGDEEFMHNYGIVMILAIAKFWLSMVTKDEATGKYSIHRVMGPDEFHEGYPNADEPGLTDNAYTNIGVAWLFRLVEQMQTKVHDFATILNQSDLCTSDLAQMTTIRHNLHLDISEDGIIGQFSGYFKLPELDFDQYRKQYGDIARIDRILKAEGKTPDAYQVTKQADTLMASFILNQQDVADLIADMGYTLPDNYFEHNLHYYLARTTHGSTLSRIVYAYLERLAGYNSQSWQLYRQALFSDYYDIQGGTTAEGIHLGVMGATLDVAQRLFGGVNLLGDKPAINPRLPKQWAGLHFNTTFQGATLACTITHNTITITSDKDVAVTVLGKPVQLVAGNEFATEY</sequence>
<dbReference type="GO" id="GO:0005975">
    <property type="term" value="P:carbohydrate metabolic process"/>
    <property type="evidence" value="ECO:0007669"/>
    <property type="project" value="InterPro"/>
</dbReference>
<dbReference type="EMBL" id="AYYO01000022">
    <property type="protein sequence ID" value="KRM55469.1"/>
    <property type="molecule type" value="Genomic_DNA"/>
</dbReference>
<dbReference type="GO" id="GO:0016757">
    <property type="term" value="F:glycosyltransferase activity"/>
    <property type="evidence" value="ECO:0007669"/>
    <property type="project" value="UniProtKB-ARBA"/>
</dbReference>
<evidence type="ECO:0000313" key="5">
    <source>
        <dbReference type="Proteomes" id="UP000051679"/>
    </source>
</evidence>
<evidence type="ECO:0000259" key="1">
    <source>
        <dbReference type="Pfam" id="PF03632"/>
    </source>
</evidence>
<evidence type="ECO:0000313" key="4">
    <source>
        <dbReference type="EMBL" id="KRM55469.1"/>
    </source>
</evidence>
<organism evidence="4 5">
    <name type="scientific">Lacticaseibacillus sharpeae JCM 1186 = DSM 20505</name>
    <dbReference type="NCBI Taxonomy" id="1291052"/>
    <lineage>
        <taxon>Bacteria</taxon>
        <taxon>Bacillati</taxon>
        <taxon>Bacillota</taxon>
        <taxon>Bacilli</taxon>
        <taxon>Lactobacillales</taxon>
        <taxon>Lactobacillaceae</taxon>
        <taxon>Lacticaseibacillus</taxon>
    </lineage>
</organism>
<dbReference type="PANTHER" id="PTHR11051:SF8">
    <property type="entry name" value="PROTEIN-GLUCOSYLGALACTOSYLHYDROXYLYSINE GLUCOSIDASE"/>
    <property type="match status" value="1"/>
</dbReference>
<dbReference type="RefSeq" id="WP_056975706.1">
    <property type="nucleotide sequence ID" value="NZ_AYYO01000022.1"/>
</dbReference>
<dbReference type="Pfam" id="PF03633">
    <property type="entry name" value="Glyco_hydro_65C"/>
    <property type="match status" value="1"/>
</dbReference>
<dbReference type="InterPro" id="IPR037018">
    <property type="entry name" value="GH65_N"/>
</dbReference>
<accession>A0A0R1ZKI9</accession>
<dbReference type="SUPFAM" id="SSF74650">
    <property type="entry name" value="Galactose mutarotase-like"/>
    <property type="match status" value="1"/>
</dbReference>
<keyword evidence="5" id="KW-1185">Reference proteome</keyword>
<dbReference type="Gene3D" id="2.70.98.40">
    <property type="entry name" value="Glycoside hydrolase, family 65, N-terminal domain"/>
    <property type="match status" value="1"/>
</dbReference>
<evidence type="ECO:0000259" key="2">
    <source>
        <dbReference type="Pfam" id="PF03633"/>
    </source>
</evidence>
<feature type="domain" description="Glycoside hydrolase family 65 central catalytic" evidence="1">
    <location>
        <begin position="432"/>
        <end position="826"/>
    </location>
</feature>
<dbReference type="Pfam" id="PF03632">
    <property type="entry name" value="Glyco_hydro_65m"/>
    <property type="match status" value="1"/>
</dbReference>